<evidence type="ECO:0000313" key="2">
    <source>
        <dbReference type="Proteomes" id="UP000250157"/>
    </source>
</evidence>
<evidence type="ECO:0000313" key="1">
    <source>
        <dbReference type="EMBL" id="BBC78262.1"/>
    </source>
</evidence>
<dbReference type="Proteomes" id="UP000250157">
    <property type="component" value="Segment"/>
</dbReference>
<dbReference type="Pfam" id="PF17602">
    <property type="entry name" value="DUF5498"/>
    <property type="match status" value="1"/>
</dbReference>
<dbReference type="GeneID" id="65108401"/>
<dbReference type="EMBL" id="LC371242">
    <property type="protein sequence ID" value="BBC78262.1"/>
    <property type="molecule type" value="Genomic_DNA"/>
</dbReference>
<sequence>MKSILRINQTEIVVENVTPISDEFALKASSQIFKSPEQYDVLMIPQEIFGKEEQSETIVDGILHGKIEGEFPVSVKFFHKSLEGKEQFTSLFLEIPAFIGFRN</sequence>
<dbReference type="InterPro" id="IPR035134">
    <property type="entry name" value="DUF5498"/>
</dbReference>
<dbReference type="RefSeq" id="YP_010090909.1">
    <property type="nucleotide sequence ID" value="NC_055721.1"/>
</dbReference>
<accession>A0A2Z5ZCW3</accession>
<name>A0A2Z5ZCW3_9CAUD</name>
<organism evidence="1 2">
    <name type="scientific">Escherichia phage EcS1</name>
    <dbReference type="NCBI Taxonomy" id="2083276"/>
    <lineage>
        <taxon>Viruses</taxon>
        <taxon>Duplodnaviria</taxon>
        <taxon>Heunggongvirae</taxon>
        <taxon>Uroviricota</taxon>
        <taxon>Caudoviricetes</taxon>
        <taxon>Pantevenvirales</taxon>
        <taxon>Straboviridae</taxon>
        <taxon>Tevenvirinae</taxon>
        <taxon>Kagamiyamavirus</taxon>
        <taxon>Kagamiyamavirus ecs1</taxon>
    </lineage>
</organism>
<keyword evidence="2" id="KW-1185">Reference proteome</keyword>
<protein>
    <submittedName>
        <fullName evidence="1">Uncharacterized protein</fullName>
    </submittedName>
</protein>
<reference evidence="1 2" key="1">
    <citation type="submission" date="2018-02" db="EMBL/GenBank/DDBJ databases">
        <title>Full genome sequencing of a novel polyvalent bacteriophage as one of T4-Family member.</title>
        <authorList>
            <person name="Kawasaki T."/>
            <person name="Saad A.M."/>
            <person name="Yamada T."/>
        </authorList>
    </citation>
    <scope>NUCLEOTIDE SEQUENCE [LARGE SCALE GENOMIC DNA]</scope>
    <source>
        <strain evidence="1 2">EcS1</strain>
    </source>
</reference>
<proteinExistence type="predicted"/>
<dbReference type="KEGG" id="vg:65108401"/>